<reference evidence="2 3" key="1">
    <citation type="journal article" date="2018" name="bioRxiv">
        <title>Evidence of independent acquisition and adaption of ultra-small bacteria to human hosts across the highly diverse yet reduced genomes of the phylum Saccharibacteria.</title>
        <authorList>
            <person name="McLean J.S."/>
            <person name="Bor B."/>
            <person name="To T.T."/>
            <person name="Liu Q."/>
            <person name="Kearns K.A."/>
            <person name="Solden L.M."/>
            <person name="Wrighton K.C."/>
            <person name="He X."/>
            <person name="Shi W."/>
        </authorList>
    </citation>
    <scope>NUCLEOTIDE SEQUENCE [LARGE SCALE GENOMIC DNA]</scope>
    <source>
        <strain evidence="2 3">TM7_G3_2_Rum_HOT_351B</strain>
    </source>
</reference>
<organism evidence="2 3">
    <name type="scientific">Candidatus Nanosyncoccus alces</name>
    <dbReference type="NCBI Taxonomy" id="2171997"/>
    <lineage>
        <taxon>Bacteria</taxon>
        <taxon>Candidatus Saccharimonadota</taxon>
        <taxon>Candidatus Nanosyncoccalia</taxon>
        <taxon>Candidatus Nanosyncoccales</taxon>
        <taxon>Candidatus Nanosyncoccaceae</taxon>
        <taxon>Candidatus Nanosyncoccus</taxon>
    </lineage>
</organism>
<accession>A0ABY0FQP2</accession>
<dbReference type="Pfam" id="PF04203">
    <property type="entry name" value="Sortase"/>
    <property type="match status" value="1"/>
</dbReference>
<reference evidence="2 3" key="2">
    <citation type="journal article" date="2020" name="Cell Rep.">
        <title>Acquisition and Adaptation of Ultra-small Parasitic Reduced Genome Bacteria to Mammalian Hosts.</title>
        <authorList>
            <person name="McLean J.S."/>
            <person name="Bor B."/>
            <person name="Kerns K.A."/>
            <person name="Liu Q."/>
            <person name="To T.T."/>
            <person name="Solden L."/>
            <person name="Hendrickson E.L."/>
            <person name="Wrighton K."/>
            <person name="Shi W."/>
            <person name="He X."/>
        </authorList>
    </citation>
    <scope>NUCLEOTIDE SEQUENCE [LARGE SCALE GENOMIC DNA]</scope>
    <source>
        <strain evidence="2 3">TM7_G3_2_Rum_HOT_351B</strain>
    </source>
</reference>
<gene>
    <name evidence="2" type="ORF">G3RUM_00152</name>
</gene>
<dbReference type="InterPro" id="IPR005754">
    <property type="entry name" value="Sortase"/>
</dbReference>
<dbReference type="RefSeq" id="WP_129734429.1">
    <property type="nucleotide sequence ID" value="NZ_PRLM01000001.1"/>
</dbReference>
<sequence length="229" mass="25207">MSLKIKGWRKITKWAVWSALGVLLLGFFIRVATFEANYYGEKEGSERAVAERVNEEGELIEVEPTEDEARQYTVAPDRPRYLTIEKLGINKARILPMGVNDKGELDTPNNIFDVGWYEASGKPGLGGTMIIDGHNGGPHVLGVFKSLPSLAEGDIITVERGDGVIYNYKVVESTTVALSESDEYMATAARSPERGKESVTLISCTGEWSQQQGTYLSRQFVRAVLADGN</sequence>
<dbReference type="Gene3D" id="2.40.260.10">
    <property type="entry name" value="Sortase"/>
    <property type="match status" value="1"/>
</dbReference>
<name>A0ABY0FQP2_9BACT</name>
<evidence type="ECO:0000313" key="3">
    <source>
        <dbReference type="Proteomes" id="UP001191019"/>
    </source>
</evidence>
<protein>
    <recommendedName>
        <fullName evidence="4">Class F sortase</fullName>
    </recommendedName>
</protein>
<keyword evidence="3" id="KW-1185">Reference proteome</keyword>
<dbReference type="CDD" id="cd05829">
    <property type="entry name" value="Sortase_F"/>
    <property type="match status" value="1"/>
</dbReference>
<comment type="caution">
    <text evidence="2">The sequence shown here is derived from an EMBL/GenBank/DDBJ whole genome shotgun (WGS) entry which is preliminary data.</text>
</comment>
<evidence type="ECO:0000256" key="1">
    <source>
        <dbReference type="ARBA" id="ARBA00022801"/>
    </source>
</evidence>
<evidence type="ECO:0000313" key="2">
    <source>
        <dbReference type="EMBL" id="RYC75209.1"/>
    </source>
</evidence>
<dbReference type="Proteomes" id="UP001191019">
    <property type="component" value="Unassembled WGS sequence"/>
</dbReference>
<dbReference type="InterPro" id="IPR023365">
    <property type="entry name" value="Sortase_dom-sf"/>
</dbReference>
<evidence type="ECO:0008006" key="4">
    <source>
        <dbReference type="Google" id="ProtNLM"/>
    </source>
</evidence>
<keyword evidence="1" id="KW-0378">Hydrolase</keyword>
<dbReference type="InterPro" id="IPR042001">
    <property type="entry name" value="Sortase_F"/>
</dbReference>
<dbReference type="EMBL" id="PRLM01000001">
    <property type="protein sequence ID" value="RYC75209.1"/>
    <property type="molecule type" value="Genomic_DNA"/>
</dbReference>
<proteinExistence type="predicted"/>
<dbReference type="SUPFAM" id="SSF63817">
    <property type="entry name" value="Sortase"/>
    <property type="match status" value="1"/>
</dbReference>